<dbReference type="GO" id="GO:0030427">
    <property type="term" value="C:site of polarized growth"/>
    <property type="evidence" value="ECO:0007669"/>
    <property type="project" value="TreeGrafter"/>
</dbReference>
<evidence type="ECO:0000256" key="13">
    <source>
        <dbReference type="ARBA" id="ARBA00034103"/>
    </source>
</evidence>
<dbReference type="AlphaFoldDB" id="A0A3Q3X0I1"/>
<evidence type="ECO:0000256" key="3">
    <source>
        <dbReference type="ARBA" id="ARBA00004412"/>
    </source>
</evidence>
<keyword evidence="9" id="KW-0967">Endosome</keyword>
<dbReference type="Ensembl" id="ENSMMOT00000018847.1">
    <property type="protein sequence ID" value="ENSMMOP00000018547.1"/>
    <property type="gene ID" value="ENSMMOG00000014041.1"/>
</dbReference>
<evidence type="ECO:0000256" key="6">
    <source>
        <dbReference type="ARBA" id="ARBA00004510"/>
    </source>
</evidence>
<dbReference type="GO" id="GO:0014069">
    <property type="term" value="C:postsynaptic density"/>
    <property type="evidence" value="ECO:0007669"/>
    <property type="project" value="TreeGrafter"/>
</dbReference>
<keyword evidence="17" id="KW-1185">Reference proteome</keyword>
<evidence type="ECO:0000313" key="17">
    <source>
        <dbReference type="Proteomes" id="UP000261620"/>
    </source>
</evidence>
<dbReference type="InterPro" id="IPR002108">
    <property type="entry name" value="ADF-H"/>
</dbReference>
<evidence type="ECO:0000256" key="4">
    <source>
        <dbReference type="ARBA" id="ARBA00004413"/>
    </source>
</evidence>
<dbReference type="GO" id="GO:0005884">
    <property type="term" value="C:actin filament"/>
    <property type="evidence" value="ECO:0007669"/>
    <property type="project" value="TreeGrafter"/>
</dbReference>
<dbReference type="Gene3D" id="3.40.20.10">
    <property type="entry name" value="Severin"/>
    <property type="match status" value="1"/>
</dbReference>
<comment type="subcellular location">
    <subcellularLocation>
        <location evidence="2">Cell junction</location>
    </subcellularLocation>
    <subcellularLocation>
        <location evidence="4">Cell membrane</location>
        <topology evidence="4">Peripheral membrane protein</topology>
        <orientation evidence="4">Cytoplasmic side</orientation>
    </subcellularLocation>
    <subcellularLocation>
        <location evidence="6">Cell projection</location>
        <location evidence="6">Lamellipodium</location>
    </subcellularLocation>
    <subcellularLocation>
        <location evidence="5">Cell projection</location>
        <location evidence="5">Ruffle</location>
    </subcellularLocation>
    <subcellularLocation>
        <location evidence="7">Cytoplasm</location>
        <location evidence="7">Cell cortex</location>
    </subcellularLocation>
    <subcellularLocation>
        <location evidence="1">Cytoplasmic vesicle</location>
        <location evidence="1">Clathrin-coated vesicle</location>
    </subcellularLocation>
    <subcellularLocation>
        <location evidence="3">Early endosome</location>
    </subcellularLocation>
    <subcellularLocation>
        <location evidence="13">Synapse</location>
    </subcellularLocation>
</comment>
<evidence type="ECO:0000313" key="16">
    <source>
        <dbReference type="Ensembl" id="ENSMMOP00000018547.1"/>
    </source>
</evidence>
<dbReference type="Proteomes" id="UP000261620">
    <property type="component" value="Unplaced"/>
</dbReference>
<evidence type="ECO:0000256" key="14">
    <source>
        <dbReference type="SAM" id="MobiDB-lite"/>
    </source>
</evidence>
<evidence type="ECO:0000256" key="9">
    <source>
        <dbReference type="ARBA" id="ARBA00022753"/>
    </source>
</evidence>
<evidence type="ECO:0000256" key="10">
    <source>
        <dbReference type="ARBA" id="ARBA00022949"/>
    </source>
</evidence>
<dbReference type="Pfam" id="PF00241">
    <property type="entry name" value="Cofilin_ADF"/>
    <property type="match status" value="1"/>
</dbReference>
<dbReference type="InterPro" id="IPR029006">
    <property type="entry name" value="ADF-H/Gelsolin-like_dom_sf"/>
</dbReference>
<accession>A0A3Q3X0I1</accession>
<feature type="region of interest" description="Disordered" evidence="14">
    <location>
        <begin position="55"/>
        <end position="77"/>
    </location>
</feature>
<dbReference type="GO" id="GO:0051015">
    <property type="term" value="F:actin filament binding"/>
    <property type="evidence" value="ECO:0007669"/>
    <property type="project" value="TreeGrafter"/>
</dbReference>
<dbReference type="GO" id="GO:0001726">
    <property type="term" value="C:ruffle"/>
    <property type="evidence" value="ECO:0007669"/>
    <property type="project" value="UniProtKB-SubCell"/>
</dbReference>
<protein>
    <recommendedName>
        <fullName evidence="15">ADF-H domain-containing protein</fullName>
    </recommendedName>
</protein>
<dbReference type="GO" id="GO:0045211">
    <property type="term" value="C:postsynaptic membrane"/>
    <property type="evidence" value="ECO:0007669"/>
    <property type="project" value="TreeGrafter"/>
</dbReference>
<dbReference type="GO" id="GO:0061003">
    <property type="term" value="P:positive regulation of dendritic spine morphogenesis"/>
    <property type="evidence" value="ECO:0007669"/>
    <property type="project" value="TreeGrafter"/>
</dbReference>
<organism evidence="16 17">
    <name type="scientific">Mola mola</name>
    <name type="common">Ocean sunfish</name>
    <name type="synonym">Tetraodon mola</name>
    <dbReference type="NCBI Taxonomy" id="94237"/>
    <lineage>
        <taxon>Eukaryota</taxon>
        <taxon>Metazoa</taxon>
        <taxon>Chordata</taxon>
        <taxon>Craniata</taxon>
        <taxon>Vertebrata</taxon>
        <taxon>Euteleostomi</taxon>
        <taxon>Actinopterygii</taxon>
        <taxon>Neopterygii</taxon>
        <taxon>Teleostei</taxon>
        <taxon>Neoteleostei</taxon>
        <taxon>Acanthomorphata</taxon>
        <taxon>Eupercaria</taxon>
        <taxon>Tetraodontiformes</taxon>
        <taxon>Molidae</taxon>
        <taxon>Mola</taxon>
    </lineage>
</organism>
<keyword evidence="10" id="KW-0965">Cell junction</keyword>
<dbReference type="GO" id="GO:0030027">
    <property type="term" value="C:lamellipodium"/>
    <property type="evidence" value="ECO:0007669"/>
    <property type="project" value="UniProtKB-SubCell"/>
</dbReference>
<keyword evidence="8" id="KW-0472">Membrane</keyword>
<dbReference type="GO" id="GO:0030833">
    <property type="term" value="P:regulation of actin filament polymerization"/>
    <property type="evidence" value="ECO:0007669"/>
    <property type="project" value="TreeGrafter"/>
</dbReference>
<evidence type="ECO:0000259" key="15">
    <source>
        <dbReference type="Pfam" id="PF00241"/>
    </source>
</evidence>
<reference evidence="16" key="2">
    <citation type="submission" date="2025-09" db="UniProtKB">
        <authorList>
            <consortium name="Ensembl"/>
        </authorList>
    </citation>
    <scope>IDENTIFICATION</scope>
</reference>
<evidence type="ECO:0000256" key="7">
    <source>
        <dbReference type="ARBA" id="ARBA00004544"/>
    </source>
</evidence>
<dbReference type="GO" id="GO:0030425">
    <property type="term" value="C:dendrite"/>
    <property type="evidence" value="ECO:0007669"/>
    <property type="project" value="TreeGrafter"/>
</dbReference>
<dbReference type="GO" id="GO:0005769">
    <property type="term" value="C:early endosome"/>
    <property type="evidence" value="ECO:0007669"/>
    <property type="project" value="UniProtKB-SubCell"/>
</dbReference>
<reference evidence="16" key="1">
    <citation type="submission" date="2025-08" db="UniProtKB">
        <authorList>
            <consortium name="Ensembl"/>
        </authorList>
    </citation>
    <scope>IDENTIFICATION</scope>
</reference>
<sequence>MAVNLSKNGPTLTAAFKEVVDEKSKTNWALFTYEGNSNDIRLADKGGGPCYNKCQSRGGRGTRGDHAKGGQSFRSQL</sequence>
<dbReference type="GO" id="GO:0030136">
    <property type="term" value="C:clathrin-coated vesicle"/>
    <property type="evidence" value="ECO:0007669"/>
    <property type="project" value="UniProtKB-SubCell"/>
</dbReference>
<dbReference type="GO" id="GO:0045773">
    <property type="term" value="P:positive regulation of axon extension"/>
    <property type="evidence" value="ECO:0007669"/>
    <property type="project" value="TreeGrafter"/>
</dbReference>
<evidence type="ECO:0000256" key="1">
    <source>
        <dbReference type="ARBA" id="ARBA00004132"/>
    </source>
</evidence>
<dbReference type="PANTHER" id="PTHR10829:SF12">
    <property type="entry name" value="DREBRIN-LIKE PROTEIN"/>
    <property type="match status" value="1"/>
</dbReference>
<evidence type="ECO:0000256" key="2">
    <source>
        <dbReference type="ARBA" id="ARBA00004282"/>
    </source>
</evidence>
<evidence type="ECO:0000256" key="5">
    <source>
        <dbReference type="ARBA" id="ARBA00004466"/>
    </source>
</evidence>
<keyword evidence="11" id="KW-0770">Synapse</keyword>
<evidence type="ECO:0000256" key="8">
    <source>
        <dbReference type="ARBA" id="ARBA00022475"/>
    </source>
</evidence>
<proteinExistence type="predicted"/>
<feature type="domain" description="ADF-H" evidence="15">
    <location>
        <begin position="11"/>
        <end position="52"/>
    </location>
</feature>
<dbReference type="GO" id="GO:0030864">
    <property type="term" value="C:cortical actin cytoskeleton"/>
    <property type="evidence" value="ECO:0007669"/>
    <property type="project" value="TreeGrafter"/>
</dbReference>
<dbReference type="GO" id="GO:0098974">
    <property type="term" value="P:postsynaptic actin cytoskeleton organization"/>
    <property type="evidence" value="ECO:0007669"/>
    <property type="project" value="TreeGrafter"/>
</dbReference>
<dbReference type="SUPFAM" id="SSF55753">
    <property type="entry name" value="Actin depolymerizing proteins"/>
    <property type="match status" value="1"/>
</dbReference>
<keyword evidence="8" id="KW-1003">Cell membrane</keyword>
<dbReference type="GO" id="GO:0048812">
    <property type="term" value="P:neuron projection morphogenesis"/>
    <property type="evidence" value="ECO:0007669"/>
    <property type="project" value="TreeGrafter"/>
</dbReference>
<dbReference type="PANTHER" id="PTHR10829">
    <property type="entry name" value="CORTACTIN AND DREBRIN"/>
    <property type="match status" value="1"/>
</dbReference>
<keyword evidence="12" id="KW-0966">Cell projection</keyword>
<dbReference type="GO" id="GO:0070161">
    <property type="term" value="C:anchoring junction"/>
    <property type="evidence" value="ECO:0007669"/>
    <property type="project" value="UniProtKB-SubCell"/>
</dbReference>
<evidence type="ECO:0000256" key="12">
    <source>
        <dbReference type="ARBA" id="ARBA00023273"/>
    </source>
</evidence>
<evidence type="ECO:0000256" key="11">
    <source>
        <dbReference type="ARBA" id="ARBA00023018"/>
    </source>
</evidence>
<name>A0A3Q3X0I1_MOLML</name>